<protein>
    <submittedName>
        <fullName evidence="5">Protein HOS4</fullName>
    </submittedName>
</protein>
<dbReference type="Gene3D" id="1.25.40.20">
    <property type="entry name" value="Ankyrin repeat-containing domain"/>
    <property type="match status" value="1"/>
</dbReference>
<dbReference type="PROSITE" id="PS50088">
    <property type="entry name" value="ANK_REPEAT"/>
    <property type="match status" value="2"/>
</dbReference>
<dbReference type="PROSITE" id="PS50297">
    <property type="entry name" value="ANK_REP_REGION"/>
    <property type="match status" value="2"/>
</dbReference>
<feature type="repeat" description="ANK" evidence="3">
    <location>
        <begin position="158"/>
        <end position="190"/>
    </location>
</feature>
<accession>A0AAD9QC85</accession>
<sequence>MKVFTGKAYDTAQTAKISDTEEALVRTKKGISNRNASEVCQRKLSAGEEMTQAILRSRRNVESKVRKRYHTMPVFSTVEEPPKFQRAVSFCPEVLLLSAVMENNKEELEKIIREGNANVNQANSIGRLPIHEAASEGFVECAEILIENGANLNLKCSEGLTPLEIAVISGHYECAELFIKSGAPIDKIKNGFIDPIIVKGDASAMN</sequence>
<dbReference type="Pfam" id="PF12796">
    <property type="entry name" value="Ank_2"/>
    <property type="match status" value="1"/>
</dbReference>
<feature type="repeat" description="ANK" evidence="3">
    <location>
        <begin position="125"/>
        <end position="157"/>
    </location>
</feature>
<keyword evidence="2 3" id="KW-0040">ANK repeat</keyword>
<evidence type="ECO:0000256" key="4">
    <source>
        <dbReference type="SAM" id="Coils"/>
    </source>
</evidence>
<organism evidence="5 6">
    <name type="scientific">Acropora cervicornis</name>
    <name type="common">Staghorn coral</name>
    <dbReference type="NCBI Taxonomy" id="6130"/>
    <lineage>
        <taxon>Eukaryota</taxon>
        <taxon>Metazoa</taxon>
        <taxon>Cnidaria</taxon>
        <taxon>Anthozoa</taxon>
        <taxon>Hexacorallia</taxon>
        <taxon>Scleractinia</taxon>
        <taxon>Astrocoeniina</taxon>
        <taxon>Acroporidae</taxon>
        <taxon>Acropora</taxon>
    </lineage>
</organism>
<name>A0AAD9QC85_ACRCE</name>
<dbReference type="AlphaFoldDB" id="A0AAD9QC85"/>
<keyword evidence="1" id="KW-0677">Repeat</keyword>
<keyword evidence="6" id="KW-1185">Reference proteome</keyword>
<gene>
    <name evidence="5" type="ORF">P5673_019353</name>
</gene>
<evidence type="ECO:0000256" key="1">
    <source>
        <dbReference type="ARBA" id="ARBA00022737"/>
    </source>
</evidence>
<dbReference type="SUPFAM" id="SSF48403">
    <property type="entry name" value="Ankyrin repeat"/>
    <property type="match status" value="1"/>
</dbReference>
<dbReference type="InterPro" id="IPR050776">
    <property type="entry name" value="Ank_Repeat/CDKN_Inhibitor"/>
</dbReference>
<dbReference type="Proteomes" id="UP001249851">
    <property type="component" value="Unassembled WGS sequence"/>
</dbReference>
<dbReference type="InterPro" id="IPR036770">
    <property type="entry name" value="Ankyrin_rpt-contain_sf"/>
</dbReference>
<evidence type="ECO:0000256" key="2">
    <source>
        <dbReference type="ARBA" id="ARBA00023043"/>
    </source>
</evidence>
<feature type="coiled-coil region" evidence="4">
    <location>
        <begin position="98"/>
        <end position="125"/>
    </location>
</feature>
<proteinExistence type="predicted"/>
<dbReference type="PANTHER" id="PTHR24201:SF15">
    <property type="entry name" value="ANKYRIN REPEAT DOMAIN-CONTAINING PROTEIN 66"/>
    <property type="match status" value="1"/>
</dbReference>
<reference evidence="5" key="2">
    <citation type="journal article" date="2023" name="Science">
        <title>Genomic signatures of disease resistance in endangered staghorn corals.</title>
        <authorList>
            <person name="Vollmer S.V."/>
            <person name="Selwyn J.D."/>
            <person name="Despard B.A."/>
            <person name="Roesel C.L."/>
        </authorList>
    </citation>
    <scope>NUCLEOTIDE SEQUENCE</scope>
    <source>
        <strain evidence="5">K2</strain>
    </source>
</reference>
<dbReference type="InterPro" id="IPR002110">
    <property type="entry name" value="Ankyrin_rpt"/>
</dbReference>
<evidence type="ECO:0000313" key="6">
    <source>
        <dbReference type="Proteomes" id="UP001249851"/>
    </source>
</evidence>
<dbReference type="EMBL" id="JARQWQ010000045">
    <property type="protein sequence ID" value="KAK2558231.1"/>
    <property type="molecule type" value="Genomic_DNA"/>
</dbReference>
<dbReference type="PANTHER" id="PTHR24201">
    <property type="entry name" value="ANK_REP_REGION DOMAIN-CONTAINING PROTEIN"/>
    <property type="match status" value="1"/>
</dbReference>
<reference evidence="5" key="1">
    <citation type="journal article" date="2023" name="G3 (Bethesda)">
        <title>Whole genome assembly and annotation of the endangered Caribbean coral Acropora cervicornis.</title>
        <authorList>
            <person name="Selwyn J.D."/>
            <person name="Vollmer S.V."/>
        </authorList>
    </citation>
    <scope>NUCLEOTIDE SEQUENCE</scope>
    <source>
        <strain evidence="5">K2</strain>
    </source>
</reference>
<comment type="caution">
    <text evidence="5">The sequence shown here is derived from an EMBL/GenBank/DDBJ whole genome shotgun (WGS) entry which is preliminary data.</text>
</comment>
<evidence type="ECO:0000256" key="3">
    <source>
        <dbReference type="PROSITE-ProRule" id="PRU00023"/>
    </source>
</evidence>
<evidence type="ECO:0000313" key="5">
    <source>
        <dbReference type="EMBL" id="KAK2558231.1"/>
    </source>
</evidence>
<dbReference type="SMART" id="SM00248">
    <property type="entry name" value="ANK"/>
    <property type="match status" value="2"/>
</dbReference>
<keyword evidence="4" id="KW-0175">Coiled coil</keyword>